<dbReference type="Proteomes" id="UP000515708">
    <property type="component" value="Chromosome"/>
</dbReference>
<keyword evidence="2" id="KW-0812">Transmembrane</keyword>
<dbReference type="EMBL" id="CP043732">
    <property type="protein sequence ID" value="QMU98470.1"/>
    <property type="molecule type" value="Genomic_DNA"/>
</dbReference>
<reference evidence="3 4" key="1">
    <citation type="journal article" date="2020" name="Front. Microbiol.">
        <title>Design of Bacterial Strain-Specific qPCR Assays Using NGS Data and Publicly Available Resources and Its Application to Track Biocontrol Strains.</title>
        <authorList>
            <person name="Hernandez I."/>
            <person name="Sant C."/>
            <person name="Martinez R."/>
            <person name="Fernandez C."/>
        </authorList>
    </citation>
    <scope>NUCLEOTIDE SEQUENCE [LARGE SCALE GENOMIC DNA]</scope>
    <source>
        <strain evidence="3 4">B24</strain>
    </source>
</reference>
<keyword evidence="2" id="KW-1133">Transmembrane helix</keyword>
<proteinExistence type="predicted"/>
<keyword evidence="2" id="KW-0472">Membrane</keyword>
<gene>
    <name evidence="3" type="ORF">FVO59_15725</name>
</gene>
<feature type="region of interest" description="Disordered" evidence="1">
    <location>
        <begin position="151"/>
        <end position="204"/>
    </location>
</feature>
<evidence type="ECO:0008006" key="5">
    <source>
        <dbReference type="Google" id="ProtNLM"/>
    </source>
</evidence>
<dbReference type="AlphaFoldDB" id="A0A7D7WK70"/>
<evidence type="ECO:0000313" key="4">
    <source>
        <dbReference type="Proteomes" id="UP000515708"/>
    </source>
</evidence>
<organism evidence="3 4">
    <name type="scientific">Microbacterium esteraromaticum</name>
    <dbReference type="NCBI Taxonomy" id="57043"/>
    <lineage>
        <taxon>Bacteria</taxon>
        <taxon>Bacillati</taxon>
        <taxon>Actinomycetota</taxon>
        <taxon>Actinomycetes</taxon>
        <taxon>Micrococcales</taxon>
        <taxon>Microbacteriaceae</taxon>
        <taxon>Microbacterium</taxon>
    </lineage>
</organism>
<name>A0A7D7WK70_9MICO</name>
<evidence type="ECO:0000313" key="3">
    <source>
        <dbReference type="EMBL" id="QMU98470.1"/>
    </source>
</evidence>
<protein>
    <recommendedName>
        <fullName evidence="5">Cell division protein FtsL</fullName>
    </recommendedName>
</protein>
<feature type="transmembrane region" description="Helical" evidence="2">
    <location>
        <begin position="37"/>
        <end position="57"/>
    </location>
</feature>
<evidence type="ECO:0000256" key="1">
    <source>
        <dbReference type="SAM" id="MobiDB-lite"/>
    </source>
</evidence>
<evidence type="ECO:0000256" key="2">
    <source>
        <dbReference type="SAM" id="Phobius"/>
    </source>
</evidence>
<dbReference type="RefSeq" id="WP_182253490.1">
    <property type="nucleotide sequence ID" value="NZ_CP043732.1"/>
</dbReference>
<accession>A0A7D7WK70</accession>
<feature type="region of interest" description="Disordered" evidence="1">
    <location>
        <begin position="1"/>
        <end position="29"/>
    </location>
</feature>
<sequence>MSLQTARVQPRPAPRTEPPRPRLAPVTAPAARRRPRLAYAALAVGGALAIGAAQMGISLATTQDAFVLAGLNSQQHELGLQKQALHEQLVGMSSPQALAAKADAMGLVVAGSASYLRLSDGQVLGAGDGASWASTVNPNGGTVVGNALLASPVPPAEETPTAEDDAAAGDDTAAAESVSDIAVTPIEPAAPPVVTDGLPTPVTR</sequence>